<dbReference type="Gene3D" id="3.30.40.10">
    <property type="entry name" value="Zinc/RING finger domain, C3HC4 (zinc finger)"/>
    <property type="match status" value="1"/>
</dbReference>
<keyword evidence="4" id="KW-1185">Reference proteome</keyword>
<feature type="region of interest" description="Disordered" evidence="1">
    <location>
        <begin position="234"/>
        <end position="316"/>
    </location>
</feature>
<dbReference type="GO" id="GO:0003682">
    <property type="term" value="F:chromatin binding"/>
    <property type="evidence" value="ECO:0007669"/>
    <property type="project" value="InterPro"/>
</dbReference>
<evidence type="ECO:0000313" key="3">
    <source>
        <dbReference type="EMBL" id="KAJ6437620.1"/>
    </source>
</evidence>
<reference evidence="3" key="1">
    <citation type="submission" date="2023-01" db="EMBL/GenBank/DDBJ databases">
        <title>The growth and conidiation of Purpureocillium lavendulum are regulated by nitrogen source and histone H3K14 acetylation.</title>
        <authorList>
            <person name="Tang P."/>
            <person name="Han J."/>
            <person name="Zhang C."/>
            <person name="Tang P."/>
            <person name="Qi F."/>
            <person name="Zhang K."/>
            <person name="Liang L."/>
        </authorList>
    </citation>
    <scope>NUCLEOTIDE SEQUENCE</scope>
    <source>
        <strain evidence="3">YMF1.00683</strain>
    </source>
</reference>
<name>A0AB34FEE7_9HYPO</name>
<protein>
    <submittedName>
        <fullName evidence="3">Ebs-bah-phd domain-containing protein</fullName>
    </submittedName>
</protein>
<dbReference type="CDD" id="cd04370">
    <property type="entry name" value="BAH"/>
    <property type="match status" value="1"/>
</dbReference>
<dbReference type="AlphaFoldDB" id="A0AB34FEE7"/>
<dbReference type="Proteomes" id="UP001163105">
    <property type="component" value="Unassembled WGS sequence"/>
</dbReference>
<evidence type="ECO:0000313" key="4">
    <source>
        <dbReference type="Proteomes" id="UP001163105"/>
    </source>
</evidence>
<dbReference type="InterPro" id="IPR013083">
    <property type="entry name" value="Znf_RING/FYVE/PHD"/>
</dbReference>
<organism evidence="3 4">
    <name type="scientific">Purpureocillium lavendulum</name>
    <dbReference type="NCBI Taxonomy" id="1247861"/>
    <lineage>
        <taxon>Eukaryota</taxon>
        <taxon>Fungi</taxon>
        <taxon>Dikarya</taxon>
        <taxon>Ascomycota</taxon>
        <taxon>Pezizomycotina</taxon>
        <taxon>Sordariomycetes</taxon>
        <taxon>Hypocreomycetidae</taxon>
        <taxon>Hypocreales</taxon>
        <taxon>Ophiocordycipitaceae</taxon>
        <taxon>Purpureocillium</taxon>
    </lineage>
</organism>
<feature type="domain" description="BAH" evidence="2">
    <location>
        <begin position="27"/>
        <end position="168"/>
    </location>
</feature>
<feature type="compositionally biased region" description="Polar residues" evidence="1">
    <location>
        <begin position="249"/>
        <end position="261"/>
    </location>
</feature>
<dbReference type="InterPro" id="IPR011011">
    <property type="entry name" value="Znf_FYVE_PHD"/>
</dbReference>
<dbReference type="InterPro" id="IPR043151">
    <property type="entry name" value="BAH_sf"/>
</dbReference>
<dbReference type="Gene3D" id="2.30.30.490">
    <property type="match status" value="1"/>
</dbReference>
<comment type="caution">
    <text evidence="3">The sequence shown here is derived from an EMBL/GenBank/DDBJ whole genome shotgun (WGS) entry which is preliminary data.</text>
</comment>
<accession>A0AB34FEE7</accession>
<evidence type="ECO:0000256" key="1">
    <source>
        <dbReference type="SAM" id="MobiDB-lite"/>
    </source>
</evidence>
<dbReference type="SUPFAM" id="SSF57903">
    <property type="entry name" value="FYVE/PHD zinc finger"/>
    <property type="match status" value="1"/>
</dbReference>
<dbReference type="EMBL" id="JAQHRD010000011">
    <property type="protein sequence ID" value="KAJ6437620.1"/>
    <property type="molecule type" value="Genomic_DNA"/>
</dbReference>
<sequence length="333" mass="36679">MTRYNSFKLNPAAANTAADKAASINSRKYFIGDYVYIANDATIGRQVASDTDTKRQGLLQCTGYWVAKILEIRALDEYHVYARVYWMYSPDELPPKTLDQKKAVSGRQPYHGVNELIASNHMDVVNVLSVAAHAVVNQWVEADDDQVQESLYWRQAFDCRTSQLSSVDLICKCKTPANPDKTLVACTTPRCEQWLHYECLLHAVLTRVYNALGIDKPHNSHDLPVMMVSENEGARTFRSTPASDVARECSQTSVDPRQGTSGDDIVPAKSLGSPTTTDIGSPASGAAKSLAVGKSSKPSLAKKNGQRKRQAAERKEPYEGLFEAELKLDCGST</sequence>
<dbReference type="PROSITE" id="PS51038">
    <property type="entry name" value="BAH"/>
    <property type="match status" value="1"/>
</dbReference>
<dbReference type="PANTHER" id="PTHR46364">
    <property type="entry name" value="OS08G0421900 PROTEIN"/>
    <property type="match status" value="1"/>
</dbReference>
<gene>
    <name evidence="3" type="ORF">O9K51_09827</name>
</gene>
<dbReference type="InterPro" id="IPR001025">
    <property type="entry name" value="BAH_dom"/>
</dbReference>
<evidence type="ECO:0000259" key="2">
    <source>
        <dbReference type="PROSITE" id="PS51038"/>
    </source>
</evidence>
<proteinExistence type="predicted"/>